<dbReference type="OrthoDB" id="6105938at2759"/>
<dbReference type="Gene3D" id="2.120.10.30">
    <property type="entry name" value="TolB, C-terminal domain"/>
    <property type="match status" value="1"/>
</dbReference>
<sequence>MANIQNKNFEQCDLCSNPVEHHCNLCHVDLCLNCKTNHLADKTKKHEIVEIMYRREEPVLSEVLNAIQNQEDAICKRVREIASQLMAEAVKNQREFDQRNKEIQSGAEKSNLQVMFVSGKIRQNQLQEMFGSLESQGQTGHSNLKLRSNPVILSTFETPFDEDDSESLWKISFEGKEKIWVSGNEGNIYMIDGKGTILEKISTSENVVSLALNARKKLSYSLTWPSSKVYIFDGEEVTTMLNFCQWCPRGLCYSRHDDLLVSMRSLDETESRVVRYRGGKEIKVIKNDAQGQSLFSVQNQKVLMLTENGNGDICVADFAGERVVVVDDAGKFLFRYYGNISQQSKYSSFEPYDIASDVNHQIIISENDNNIVHIIDSKGSFLCYIEQKCDGGLCVDIDHNLIVGEIKTGYIRIIKYLQ</sequence>
<dbReference type="PANTHER" id="PTHR24104">
    <property type="entry name" value="E3 UBIQUITIN-PROTEIN LIGASE NHLRC1-RELATED"/>
    <property type="match status" value="1"/>
</dbReference>
<dbReference type="Proteomes" id="UP000694844">
    <property type="component" value="Chromosome 9"/>
</dbReference>
<dbReference type="GO" id="GO:0000209">
    <property type="term" value="P:protein polyubiquitination"/>
    <property type="evidence" value="ECO:0007669"/>
    <property type="project" value="TreeGrafter"/>
</dbReference>
<dbReference type="InterPro" id="IPR050952">
    <property type="entry name" value="TRIM-NHL_E3_ligases"/>
</dbReference>
<evidence type="ECO:0000313" key="2">
    <source>
        <dbReference type="RefSeq" id="XP_022306642.1"/>
    </source>
</evidence>
<dbReference type="GO" id="GO:0043161">
    <property type="term" value="P:proteasome-mediated ubiquitin-dependent protein catabolic process"/>
    <property type="evidence" value="ECO:0007669"/>
    <property type="project" value="TreeGrafter"/>
</dbReference>
<name>A0A8B8BTG4_CRAVI</name>
<accession>A0A8B8BTG4</accession>
<dbReference type="AlphaFoldDB" id="A0A8B8BTG4"/>
<gene>
    <name evidence="2" type="primary">LOC111113016</name>
</gene>
<dbReference type="SUPFAM" id="SSF63829">
    <property type="entry name" value="Calcium-dependent phosphotriesterase"/>
    <property type="match status" value="1"/>
</dbReference>
<dbReference type="RefSeq" id="XP_022306642.1">
    <property type="nucleotide sequence ID" value="XM_022450934.1"/>
</dbReference>
<dbReference type="PANTHER" id="PTHR24104:SF25">
    <property type="entry name" value="PROTEIN LIN-41"/>
    <property type="match status" value="1"/>
</dbReference>
<evidence type="ECO:0000313" key="1">
    <source>
        <dbReference type="Proteomes" id="UP000694844"/>
    </source>
</evidence>
<dbReference type="GO" id="GO:0061630">
    <property type="term" value="F:ubiquitin protein ligase activity"/>
    <property type="evidence" value="ECO:0007669"/>
    <property type="project" value="TreeGrafter"/>
</dbReference>
<protein>
    <submittedName>
        <fullName evidence="2">Uncharacterized protein LOC111113016</fullName>
    </submittedName>
</protein>
<proteinExistence type="predicted"/>
<dbReference type="KEGG" id="cvn:111113016"/>
<dbReference type="InterPro" id="IPR011042">
    <property type="entry name" value="6-blade_b-propeller_TolB-like"/>
</dbReference>
<reference evidence="2" key="1">
    <citation type="submission" date="2025-08" db="UniProtKB">
        <authorList>
            <consortium name="RefSeq"/>
        </authorList>
    </citation>
    <scope>IDENTIFICATION</scope>
    <source>
        <tissue evidence="2">Whole sample</tissue>
    </source>
</reference>
<keyword evidence="1" id="KW-1185">Reference proteome</keyword>
<dbReference type="GO" id="GO:0008270">
    <property type="term" value="F:zinc ion binding"/>
    <property type="evidence" value="ECO:0007669"/>
    <property type="project" value="UniProtKB-KW"/>
</dbReference>
<dbReference type="GeneID" id="111113016"/>
<organism evidence="1 2">
    <name type="scientific">Crassostrea virginica</name>
    <name type="common">Eastern oyster</name>
    <dbReference type="NCBI Taxonomy" id="6565"/>
    <lineage>
        <taxon>Eukaryota</taxon>
        <taxon>Metazoa</taxon>
        <taxon>Spiralia</taxon>
        <taxon>Lophotrochozoa</taxon>
        <taxon>Mollusca</taxon>
        <taxon>Bivalvia</taxon>
        <taxon>Autobranchia</taxon>
        <taxon>Pteriomorphia</taxon>
        <taxon>Ostreida</taxon>
        <taxon>Ostreoidea</taxon>
        <taxon>Ostreidae</taxon>
        <taxon>Crassostrea</taxon>
    </lineage>
</organism>